<name>A0A1E3SNG9_9MYCO</name>
<dbReference type="AlphaFoldDB" id="A0A1E3SNG9"/>
<dbReference type="STRING" id="243061.AWC25_18415"/>
<organism evidence="1 2">
    <name type="scientific">Mycobacterium sherrisii</name>
    <dbReference type="NCBI Taxonomy" id="243061"/>
    <lineage>
        <taxon>Bacteria</taxon>
        <taxon>Bacillati</taxon>
        <taxon>Actinomycetota</taxon>
        <taxon>Actinomycetes</taxon>
        <taxon>Mycobacteriales</taxon>
        <taxon>Mycobacteriaceae</taxon>
        <taxon>Mycobacterium</taxon>
        <taxon>Mycobacterium simiae complex</taxon>
    </lineage>
</organism>
<keyword evidence="2" id="KW-1185">Reference proteome</keyword>
<gene>
    <name evidence="1" type="ORF">BHQ21_20520</name>
</gene>
<dbReference type="Proteomes" id="UP000094224">
    <property type="component" value="Unassembled WGS sequence"/>
</dbReference>
<dbReference type="Gene3D" id="1.20.1260.10">
    <property type="match status" value="1"/>
</dbReference>
<dbReference type="InterPro" id="IPR012347">
    <property type="entry name" value="Ferritin-like"/>
</dbReference>
<dbReference type="SUPFAM" id="SSF47240">
    <property type="entry name" value="Ferritin-like"/>
    <property type="match status" value="1"/>
</dbReference>
<dbReference type="EMBL" id="MIHC01000042">
    <property type="protein sequence ID" value="ODR03680.1"/>
    <property type="molecule type" value="Genomic_DNA"/>
</dbReference>
<protein>
    <submittedName>
        <fullName evidence="1">Uncharacterized protein</fullName>
    </submittedName>
</protein>
<sequence>MDRPAAADTADQRQADYFLRLLIQNRRLIEQRIEGYYKAIALAEAKNDEETASVFRHTARIEEEERETLDALIENLHRRFPIRMAPDVPAAPRGPRVLAR</sequence>
<reference evidence="2" key="1">
    <citation type="submission" date="2016-09" db="EMBL/GenBank/DDBJ databases">
        <authorList>
            <person name="Greninger A.L."/>
            <person name="Jerome K.R."/>
            <person name="Mcnair B."/>
            <person name="Wallis C."/>
            <person name="Fang F."/>
        </authorList>
    </citation>
    <scope>NUCLEOTIDE SEQUENCE [LARGE SCALE GENOMIC DNA]</scope>
    <source>
        <strain evidence="2">BC1_M4</strain>
    </source>
</reference>
<proteinExistence type="predicted"/>
<comment type="caution">
    <text evidence="1">The sequence shown here is derived from an EMBL/GenBank/DDBJ whole genome shotgun (WGS) entry which is preliminary data.</text>
</comment>
<accession>A0A1E3SNG9</accession>
<dbReference type="RefSeq" id="WP_069402132.1">
    <property type="nucleotide sequence ID" value="NZ_JACKTB010000074.1"/>
</dbReference>
<evidence type="ECO:0000313" key="1">
    <source>
        <dbReference type="EMBL" id="ODR03680.1"/>
    </source>
</evidence>
<dbReference type="InterPro" id="IPR009078">
    <property type="entry name" value="Ferritin-like_SF"/>
</dbReference>
<evidence type="ECO:0000313" key="2">
    <source>
        <dbReference type="Proteomes" id="UP000094224"/>
    </source>
</evidence>